<gene>
    <name evidence="2" type="ORF">GCM10010191_66370</name>
</gene>
<evidence type="ECO:0000256" key="1">
    <source>
        <dbReference type="SAM" id="MobiDB-lite"/>
    </source>
</evidence>
<accession>A0ABP5X3D6</accession>
<evidence type="ECO:0000313" key="3">
    <source>
        <dbReference type="Proteomes" id="UP001501231"/>
    </source>
</evidence>
<dbReference type="EMBL" id="BAAARW010000024">
    <property type="protein sequence ID" value="GAA2440941.1"/>
    <property type="molecule type" value="Genomic_DNA"/>
</dbReference>
<proteinExistence type="predicted"/>
<protein>
    <recommendedName>
        <fullName evidence="4">Resolvase/invertase-type recombinase catalytic domain-containing protein</fullName>
    </recommendedName>
</protein>
<comment type="caution">
    <text evidence="2">The sequence shown here is derived from an EMBL/GenBank/DDBJ whole genome shotgun (WGS) entry which is preliminary data.</text>
</comment>
<evidence type="ECO:0008006" key="4">
    <source>
        <dbReference type="Google" id="ProtNLM"/>
    </source>
</evidence>
<organism evidence="2 3">
    <name type="scientific">Actinomadura vinacea</name>
    <dbReference type="NCBI Taxonomy" id="115336"/>
    <lineage>
        <taxon>Bacteria</taxon>
        <taxon>Bacillati</taxon>
        <taxon>Actinomycetota</taxon>
        <taxon>Actinomycetes</taxon>
        <taxon>Streptosporangiales</taxon>
        <taxon>Thermomonosporaceae</taxon>
        <taxon>Actinomadura</taxon>
    </lineage>
</organism>
<keyword evidence="3" id="KW-1185">Reference proteome</keyword>
<feature type="region of interest" description="Disordered" evidence="1">
    <location>
        <begin position="115"/>
        <end position="147"/>
    </location>
</feature>
<sequence length="170" mass="17715">MAKNCARIQSSCSTACAVSPGLHCTALDQIERNYIREKTLEGQVTAAAKGNHGGRPKVIDDDMLTFARALKGKGVPVPEIAKKLTIKTGKNAGQHPSVASVYRALAEAEETGAPAGPEIIAPRRPTRVDLTGPGSGTTDAAGTVVEQTEDQANDVVAALLARARHQGEHA</sequence>
<name>A0ABP5X3D6_9ACTN</name>
<reference evidence="3" key="1">
    <citation type="journal article" date="2019" name="Int. J. Syst. Evol. Microbiol.">
        <title>The Global Catalogue of Microorganisms (GCM) 10K type strain sequencing project: providing services to taxonomists for standard genome sequencing and annotation.</title>
        <authorList>
            <consortium name="The Broad Institute Genomics Platform"/>
            <consortium name="The Broad Institute Genome Sequencing Center for Infectious Disease"/>
            <person name="Wu L."/>
            <person name="Ma J."/>
        </authorList>
    </citation>
    <scope>NUCLEOTIDE SEQUENCE [LARGE SCALE GENOMIC DNA]</scope>
    <source>
        <strain evidence="3">JCM 3325</strain>
    </source>
</reference>
<dbReference type="Proteomes" id="UP001501231">
    <property type="component" value="Unassembled WGS sequence"/>
</dbReference>
<evidence type="ECO:0000313" key="2">
    <source>
        <dbReference type="EMBL" id="GAA2440941.1"/>
    </source>
</evidence>